<dbReference type="InterPro" id="IPR016102">
    <property type="entry name" value="Succinyl-CoA_synth-like"/>
</dbReference>
<keyword evidence="2" id="KW-1185">Reference proteome</keyword>
<name>A0ABX1D5I5_9FLAO</name>
<feature type="non-terminal residue" evidence="1">
    <location>
        <position position="1"/>
    </location>
</feature>
<feature type="non-terminal residue" evidence="1">
    <location>
        <position position="102"/>
    </location>
</feature>
<dbReference type="RefSeq" id="WP_209310219.1">
    <property type="nucleotide sequence ID" value="NZ_JAAVJR010001432.1"/>
</dbReference>
<evidence type="ECO:0000313" key="1">
    <source>
        <dbReference type="EMBL" id="NJW55692.1"/>
    </source>
</evidence>
<dbReference type="SUPFAM" id="SSF52210">
    <property type="entry name" value="Succinyl-CoA synthetase domains"/>
    <property type="match status" value="1"/>
</dbReference>
<gene>
    <name evidence="1" type="ORF">HC175_22515</name>
</gene>
<accession>A0ABX1D5I5</accession>
<reference evidence="1 2" key="1">
    <citation type="submission" date="2020-03" db="EMBL/GenBank/DDBJ databases">
        <title>Salinimicrobium sp. nov, isolated from SCS.</title>
        <authorList>
            <person name="Cao W.R."/>
        </authorList>
    </citation>
    <scope>NUCLEOTIDE SEQUENCE [LARGE SCALE GENOMIC DNA]</scope>
    <source>
        <strain evidence="2">J15B91</strain>
    </source>
</reference>
<sequence>AILEYCETSPEVDAMAVIFGSPGLTAVDDVYEVLNEKIGTYKKPIYAILPSVVNVKREIQEFLKKGNIAFHDEVLFGTALAKVYNHTSESQKAAVSCHQDFR</sequence>
<dbReference type="EMBL" id="JAAVJR010001432">
    <property type="protein sequence ID" value="NJW55692.1"/>
    <property type="molecule type" value="Genomic_DNA"/>
</dbReference>
<dbReference type="Gene3D" id="3.40.50.261">
    <property type="entry name" value="Succinyl-CoA synthetase domains"/>
    <property type="match status" value="1"/>
</dbReference>
<proteinExistence type="predicted"/>
<dbReference type="Proteomes" id="UP000703674">
    <property type="component" value="Unassembled WGS sequence"/>
</dbReference>
<comment type="caution">
    <text evidence="1">The sequence shown here is derived from an EMBL/GenBank/DDBJ whole genome shotgun (WGS) entry which is preliminary data.</text>
</comment>
<protein>
    <submittedName>
        <fullName evidence="1">Uncharacterized protein</fullName>
    </submittedName>
</protein>
<organism evidence="1 2">
    <name type="scientific">Salinimicrobium oceani</name>
    <dbReference type="NCBI Taxonomy" id="2722702"/>
    <lineage>
        <taxon>Bacteria</taxon>
        <taxon>Pseudomonadati</taxon>
        <taxon>Bacteroidota</taxon>
        <taxon>Flavobacteriia</taxon>
        <taxon>Flavobacteriales</taxon>
        <taxon>Flavobacteriaceae</taxon>
        <taxon>Salinimicrobium</taxon>
    </lineage>
</organism>
<evidence type="ECO:0000313" key="2">
    <source>
        <dbReference type="Proteomes" id="UP000703674"/>
    </source>
</evidence>